<dbReference type="Pfam" id="PF13673">
    <property type="entry name" value="Acetyltransf_10"/>
    <property type="match status" value="1"/>
</dbReference>
<dbReference type="PANTHER" id="PTHR43800:SF1">
    <property type="entry name" value="PEPTIDYL-LYSINE N-ACETYLTRANSFERASE YJAB"/>
    <property type="match status" value="1"/>
</dbReference>
<proteinExistence type="predicted"/>
<name>A0ABS3HJE4_9ENTE</name>
<dbReference type="Gene3D" id="3.40.630.30">
    <property type="match status" value="1"/>
</dbReference>
<dbReference type="PROSITE" id="PS51186">
    <property type="entry name" value="GNAT"/>
    <property type="match status" value="1"/>
</dbReference>
<evidence type="ECO:0000256" key="2">
    <source>
        <dbReference type="ARBA" id="ARBA00023315"/>
    </source>
</evidence>
<evidence type="ECO:0000313" key="4">
    <source>
        <dbReference type="EMBL" id="MBO0453044.1"/>
    </source>
</evidence>
<keyword evidence="5" id="KW-1185">Reference proteome</keyword>
<dbReference type="InterPro" id="IPR000182">
    <property type="entry name" value="GNAT_dom"/>
</dbReference>
<gene>
    <name evidence="4" type="ORF">JZO85_12230</name>
</gene>
<dbReference type="SUPFAM" id="SSF55729">
    <property type="entry name" value="Acyl-CoA N-acyltransferases (Nat)"/>
    <property type="match status" value="1"/>
</dbReference>
<evidence type="ECO:0000256" key="1">
    <source>
        <dbReference type="ARBA" id="ARBA00022679"/>
    </source>
</evidence>
<reference evidence="4 5" key="1">
    <citation type="submission" date="2021-03" db="EMBL/GenBank/DDBJ databases">
        <title>Enterococcal diversity collection.</title>
        <authorList>
            <person name="Gilmore M.S."/>
            <person name="Schwartzman J."/>
            <person name="Van Tyne D."/>
            <person name="Martin M."/>
            <person name="Earl A.M."/>
            <person name="Manson A.L."/>
            <person name="Straub T."/>
            <person name="Salamzade R."/>
            <person name="Saavedra J."/>
            <person name="Lebreton F."/>
            <person name="Prichula J."/>
            <person name="Schaufler K."/>
            <person name="Gaca A."/>
            <person name="Sgardioli B."/>
            <person name="Wagenaar J."/>
            <person name="Strong T."/>
        </authorList>
    </citation>
    <scope>NUCLEOTIDE SEQUENCE [LARGE SCALE GENOMIC DNA]</scope>
    <source>
        <strain evidence="4 5">MJM16</strain>
    </source>
</reference>
<dbReference type="EMBL" id="JAFLVR010000027">
    <property type="protein sequence ID" value="MBO0453044.1"/>
    <property type="molecule type" value="Genomic_DNA"/>
</dbReference>
<dbReference type="InterPro" id="IPR016181">
    <property type="entry name" value="Acyl_CoA_acyltransferase"/>
</dbReference>
<keyword evidence="1" id="KW-0808">Transferase</keyword>
<organism evidence="4 5">
    <name type="scientific">Candidatus Enterococcus murrayae</name>
    <dbReference type="NCBI Taxonomy" id="2815321"/>
    <lineage>
        <taxon>Bacteria</taxon>
        <taxon>Bacillati</taxon>
        <taxon>Bacillota</taxon>
        <taxon>Bacilli</taxon>
        <taxon>Lactobacillales</taxon>
        <taxon>Enterococcaceae</taxon>
        <taxon>Enterococcus</taxon>
    </lineage>
</organism>
<dbReference type="Proteomes" id="UP000664495">
    <property type="component" value="Unassembled WGS sequence"/>
</dbReference>
<dbReference type="RefSeq" id="WP_207108814.1">
    <property type="nucleotide sequence ID" value="NZ_JAFLVR010000027.1"/>
</dbReference>
<sequence length="143" mass="16550">MIKLIETVSRTDLETIASIWLKSNLDAHDFIEKSYWLHNYPVVKAMLPKAKLFVYYQHDEIIGFLGMVDDFIAGIFVLSEYRSLGIGTQLLNKVKTSCSHLSLSVYSKNESAVRFYLKHGFKALKKQTDHETNEAEWLMEWTA</sequence>
<evidence type="ECO:0000313" key="5">
    <source>
        <dbReference type="Proteomes" id="UP000664495"/>
    </source>
</evidence>
<comment type="caution">
    <text evidence="4">The sequence shown here is derived from an EMBL/GenBank/DDBJ whole genome shotgun (WGS) entry which is preliminary data.</text>
</comment>
<feature type="domain" description="N-acetyltransferase" evidence="3">
    <location>
        <begin position="3"/>
        <end position="143"/>
    </location>
</feature>
<protein>
    <submittedName>
        <fullName evidence="4">GNAT family N-acetyltransferase</fullName>
    </submittedName>
</protein>
<evidence type="ECO:0000259" key="3">
    <source>
        <dbReference type="PROSITE" id="PS51186"/>
    </source>
</evidence>
<keyword evidence="2" id="KW-0012">Acyltransferase</keyword>
<dbReference type="PANTHER" id="PTHR43800">
    <property type="entry name" value="PEPTIDYL-LYSINE N-ACETYLTRANSFERASE YJAB"/>
    <property type="match status" value="1"/>
</dbReference>
<accession>A0ABS3HJE4</accession>
<dbReference type="CDD" id="cd04301">
    <property type="entry name" value="NAT_SF"/>
    <property type="match status" value="1"/>
</dbReference>